<reference evidence="2" key="1">
    <citation type="submission" date="2020-05" db="EMBL/GenBank/DDBJ databases">
        <authorList>
            <person name="Chiriac C."/>
            <person name="Salcher M."/>
            <person name="Ghai R."/>
            <person name="Kavagutti S V."/>
        </authorList>
    </citation>
    <scope>NUCLEOTIDE SEQUENCE</scope>
</reference>
<gene>
    <name evidence="2" type="ORF">UFOPK2032_00091</name>
</gene>
<feature type="transmembrane region" description="Helical" evidence="1">
    <location>
        <begin position="89"/>
        <end position="107"/>
    </location>
</feature>
<keyword evidence="1" id="KW-1133">Transmembrane helix</keyword>
<evidence type="ECO:0000256" key="1">
    <source>
        <dbReference type="SAM" id="Phobius"/>
    </source>
</evidence>
<name>A0A6J6II16_9ZZZZ</name>
<protein>
    <submittedName>
        <fullName evidence="2">Unannotated protein</fullName>
    </submittedName>
</protein>
<dbReference type="AlphaFoldDB" id="A0A6J6II16"/>
<dbReference type="EMBL" id="CAEZVM010000002">
    <property type="protein sequence ID" value="CAB4624105.1"/>
    <property type="molecule type" value="Genomic_DNA"/>
</dbReference>
<keyword evidence="1" id="KW-0812">Transmembrane</keyword>
<proteinExistence type="predicted"/>
<keyword evidence="1" id="KW-0472">Membrane</keyword>
<sequence>MIRLPSGLVITIASLFILSPVFTAAIGFVHNGVELLDAVALTLYLLAAFTSVLYYRELRMPRPLALVGLLISVFVPLLVNFTLDESDYGTVATWYVSGVSILMAICAVRQEKTIAWLGTAFLTVQVFIWGGAHTLFDSGIAGAIALVATAHAISVEMGNSAKQTVSYLQTATLTQAAAAAEASIRQERSERLTKTLRGALPMLEKIAAGNTSAADRIEAAILEAELRDEIRGRTLINTKLKSSVRQARSRGVEVVLLDEGGFDGVPEPERDDLRSRLADELDRIESGRVTIRSPREDSSRVTFVASRKGTARPDVFLKL</sequence>
<organism evidence="2">
    <name type="scientific">freshwater metagenome</name>
    <dbReference type="NCBI Taxonomy" id="449393"/>
    <lineage>
        <taxon>unclassified sequences</taxon>
        <taxon>metagenomes</taxon>
        <taxon>ecological metagenomes</taxon>
    </lineage>
</organism>
<feature type="transmembrane region" description="Helical" evidence="1">
    <location>
        <begin position="35"/>
        <end position="55"/>
    </location>
</feature>
<evidence type="ECO:0000313" key="2">
    <source>
        <dbReference type="EMBL" id="CAB4624105.1"/>
    </source>
</evidence>
<feature type="transmembrane region" description="Helical" evidence="1">
    <location>
        <begin position="7"/>
        <end position="29"/>
    </location>
</feature>
<feature type="transmembrane region" description="Helical" evidence="1">
    <location>
        <begin position="64"/>
        <end position="83"/>
    </location>
</feature>
<accession>A0A6J6II16</accession>
<feature type="transmembrane region" description="Helical" evidence="1">
    <location>
        <begin position="114"/>
        <end position="132"/>
    </location>
</feature>